<keyword evidence="2" id="KW-0378">Hydrolase</keyword>
<keyword evidence="3" id="KW-1185">Reference proteome</keyword>
<keyword evidence="2" id="KW-0645">Protease</keyword>
<reference evidence="2 3" key="1">
    <citation type="submission" date="2023-01" db="EMBL/GenBank/DDBJ databases">
        <title>Novel species of the genus Asticcacaulis isolated from rivers.</title>
        <authorList>
            <person name="Lu H."/>
        </authorList>
    </citation>
    <scope>NUCLEOTIDE SEQUENCE [LARGE SCALE GENOMIC DNA]</scope>
    <source>
        <strain evidence="2 3">BYS171W</strain>
    </source>
</reference>
<evidence type="ECO:0000313" key="3">
    <source>
        <dbReference type="Proteomes" id="UP001214854"/>
    </source>
</evidence>
<accession>A0ABT5HNK3</accession>
<dbReference type="Proteomes" id="UP001214854">
    <property type="component" value="Unassembled WGS sequence"/>
</dbReference>
<organism evidence="2 3">
    <name type="scientific">Asticcacaulis aquaticus</name>
    <dbReference type="NCBI Taxonomy" id="2984212"/>
    <lineage>
        <taxon>Bacteria</taxon>
        <taxon>Pseudomonadati</taxon>
        <taxon>Pseudomonadota</taxon>
        <taxon>Alphaproteobacteria</taxon>
        <taxon>Caulobacterales</taxon>
        <taxon>Caulobacteraceae</taxon>
        <taxon>Asticcacaulis</taxon>
    </lineage>
</organism>
<feature type="region of interest" description="Disordered" evidence="1">
    <location>
        <begin position="260"/>
        <end position="305"/>
    </location>
</feature>
<dbReference type="Pfam" id="PF13365">
    <property type="entry name" value="Trypsin_2"/>
    <property type="match status" value="1"/>
</dbReference>
<dbReference type="InterPro" id="IPR009003">
    <property type="entry name" value="Peptidase_S1_PA"/>
</dbReference>
<dbReference type="Gene3D" id="2.40.10.120">
    <property type="match status" value="1"/>
</dbReference>
<dbReference type="RefSeq" id="WP_272746155.1">
    <property type="nucleotide sequence ID" value="NZ_JAQQKX010000001.1"/>
</dbReference>
<proteinExistence type="predicted"/>
<gene>
    <name evidence="2" type="ORF">PQU92_00020</name>
</gene>
<evidence type="ECO:0000256" key="1">
    <source>
        <dbReference type="SAM" id="MobiDB-lite"/>
    </source>
</evidence>
<feature type="compositionally biased region" description="Pro residues" evidence="1">
    <location>
        <begin position="264"/>
        <end position="277"/>
    </location>
</feature>
<evidence type="ECO:0000313" key="2">
    <source>
        <dbReference type="EMBL" id="MDC7681648.1"/>
    </source>
</evidence>
<protein>
    <submittedName>
        <fullName evidence="2">Serine protease</fullName>
    </submittedName>
</protein>
<sequence length="305" mass="33000">MTMDADLTLTLIEATVQIDQPVNDQKRMVGTGFLVSVPREGAAPEVVLVTAAHVFERMPANEVRIGWRVKAPNGGWQYSPSRIAIRNDKGPLWTQNPKQDVAVIPVTVPPSYKDKAIPLEWLANEKTFDQMHVGPGDEMMTLGYPHGYSANTIGFPILRAGRLASYPLGPATSFPTFLIDLTAIPGNSGGPVFMTEKASRAPDTEMPPVTLISGILTKQVEVDGQRLELALVTHAIFVRQTIEQLYATRGQGTGVKIGITLTTPPAPVKPPEPTPKPPAKDASVEKKKRSPVVTGRFAKANNPTQ</sequence>
<dbReference type="EMBL" id="JAQQKX010000001">
    <property type="protein sequence ID" value="MDC7681648.1"/>
    <property type="molecule type" value="Genomic_DNA"/>
</dbReference>
<dbReference type="GO" id="GO:0006508">
    <property type="term" value="P:proteolysis"/>
    <property type="evidence" value="ECO:0007669"/>
    <property type="project" value="UniProtKB-KW"/>
</dbReference>
<comment type="caution">
    <text evidence="2">The sequence shown here is derived from an EMBL/GenBank/DDBJ whole genome shotgun (WGS) entry which is preliminary data.</text>
</comment>
<name>A0ABT5HNK3_9CAUL</name>
<dbReference type="GO" id="GO:0008233">
    <property type="term" value="F:peptidase activity"/>
    <property type="evidence" value="ECO:0007669"/>
    <property type="project" value="UniProtKB-KW"/>
</dbReference>
<dbReference type="SUPFAM" id="SSF50494">
    <property type="entry name" value="Trypsin-like serine proteases"/>
    <property type="match status" value="1"/>
</dbReference>